<feature type="signal peptide" evidence="1">
    <location>
        <begin position="1"/>
        <end position="22"/>
    </location>
</feature>
<evidence type="ECO:0000313" key="2">
    <source>
        <dbReference type="EMBL" id="GGF82814.1"/>
    </source>
</evidence>
<reference evidence="2" key="1">
    <citation type="journal article" date="2014" name="Int. J. Syst. Evol. Microbiol.">
        <title>Complete genome sequence of Corynebacterium casei LMG S-19264T (=DSM 44701T), isolated from a smear-ripened cheese.</title>
        <authorList>
            <consortium name="US DOE Joint Genome Institute (JGI-PGF)"/>
            <person name="Walter F."/>
            <person name="Albersmeier A."/>
            <person name="Kalinowski J."/>
            <person name="Ruckert C."/>
        </authorList>
    </citation>
    <scope>NUCLEOTIDE SEQUENCE</scope>
    <source>
        <strain evidence="2">CCM 7897</strain>
    </source>
</reference>
<organism evidence="2 3">
    <name type="scientific">Azorhizobium oxalatiphilum</name>
    <dbReference type="NCBI Taxonomy" id="980631"/>
    <lineage>
        <taxon>Bacteria</taxon>
        <taxon>Pseudomonadati</taxon>
        <taxon>Pseudomonadota</taxon>
        <taxon>Alphaproteobacteria</taxon>
        <taxon>Hyphomicrobiales</taxon>
        <taxon>Xanthobacteraceae</taxon>
        <taxon>Azorhizobium</taxon>
    </lineage>
</organism>
<evidence type="ECO:0000313" key="3">
    <source>
        <dbReference type="Proteomes" id="UP000606044"/>
    </source>
</evidence>
<sequence length="206" mass="21725">MRLSSAVVGLLGILVSASGTQAGALLADLSDRALKCAIDPAYYIDAKGATISTIVFTETGWNDLTVPLTGPALVAAETDRVEIEIPPATSADKPQRIAFVRTLEKPEPGSGSRKPRTVISLHVGDDQVGDECFVEKGRKPYVSSRFDSIRESVCGNDPAPTCEALLAKRCGPEPTPACTVEATPALEQASKAYIDKMNARAGKPAR</sequence>
<dbReference type="EMBL" id="BMCT01000009">
    <property type="protein sequence ID" value="GGF82814.1"/>
    <property type="molecule type" value="Genomic_DNA"/>
</dbReference>
<protein>
    <submittedName>
        <fullName evidence="2">Uncharacterized protein</fullName>
    </submittedName>
</protein>
<dbReference type="Proteomes" id="UP000606044">
    <property type="component" value="Unassembled WGS sequence"/>
</dbReference>
<name>A0A917CDA6_9HYPH</name>
<dbReference type="RefSeq" id="WP_188583477.1">
    <property type="nucleotide sequence ID" value="NZ_BMCT01000009.1"/>
</dbReference>
<feature type="chain" id="PRO_5038008581" evidence="1">
    <location>
        <begin position="23"/>
        <end position="206"/>
    </location>
</feature>
<reference evidence="2" key="2">
    <citation type="submission" date="2020-09" db="EMBL/GenBank/DDBJ databases">
        <authorList>
            <person name="Sun Q."/>
            <person name="Sedlacek I."/>
        </authorList>
    </citation>
    <scope>NUCLEOTIDE SEQUENCE</scope>
    <source>
        <strain evidence="2">CCM 7897</strain>
    </source>
</reference>
<keyword evidence="1" id="KW-0732">Signal</keyword>
<comment type="caution">
    <text evidence="2">The sequence shown here is derived from an EMBL/GenBank/DDBJ whole genome shotgun (WGS) entry which is preliminary data.</text>
</comment>
<keyword evidence="3" id="KW-1185">Reference proteome</keyword>
<evidence type="ECO:0000256" key="1">
    <source>
        <dbReference type="SAM" id="SignalP"/>
    </source>
</evidence>
<gene>
    <name evidence="2" type="ORF">GCM10007301_48680</name>
</gene>
<accession>A0A917CDA6</accession>
<dbReference type="AlphaFoldDB" id="A0A917CDA6"/>
<proteinExistence type="predicted"/>